<dbReference type="AlphaFoldDB" id="A0A5Q0GXT5"/>
<dbReference type="OrthoDB" id="8868802at2"/>
<evidence type="ECO:0000313" key="2">
    <source>
        <dbReference type="Proteomes" id="UP000325787"/>
    </source>
</evidence>
<accession>A0A5Q0GXT5</accession>
<dbReference type="InterPro" id="IPR036188">
    <property type="entry name" value="FAD/NAD-bd_sf"/>
</dbReference>
<dbReference type="InterPro" id="IPR006905">
    <property type="entry name" value="Flavin_halogenase"/>
</dbReference>
<organism evidence="1 2">
    <name type="scientific">Saccharothrix syringae</name>
    <name type="common">Nocardiopsis syringae</name>
    <dbReference type="NCBI Taxonomy" id="103733"/>
    <lineage>
        <taxon>Bacteria</taxon>
        <taxon>Bacillati</taxon>
        <taxon>Actinomycetota</taxon>
        <taxon>Actinomycetes</taxon>
        <taxon>Pseudonocardiales</taxon>
        <taxon>Pseudonocardiaceae</taxon>
        <taxon>Saccharothrix</taxon>
    </lineage>
</organism>
<keyword evidence="2" id="KW-1185">Reference proteome</keyword>
<dbReference type="EMBL" id="CP034550">
    <property type="protein sequence ID" value="QFZ18713.1"/>
    <property type="molecule type" value="Genomic_DNA"/>
</dbReference>
<gene>
    <name evidence="1" type="ORF">EKG83_15715</name>
</gene>
<name>A0A5Q0GXT5_SACSY</name>
<dbReference type="Proteomes" id="UP000325787">
    <property type="component" value="Chromosome"/>
</dbReference>
<dbReference type="Gene3D" id="3.50.50.60">
    <property type="entry name" value="FAD/NAD(P)-binding domain"/>
    <property type="match status" value="1"/>
</dbReference>
<dbReference type="GO" id="GO:0004497">
    <property type="term" value="F:monooxygenase activity"/>
    <property type="evidence" value="ECO:0007669"/>
    <property type="project" value="InterPro"/>
</dbReference>
<evidence type="ECO:0000313" key="1">
    <source>
        <dbReference type="EMBL" id="QFZ18713.1"/>
    </source>
</evidence>
<sequence length="165" mass="17904">MMAAITRMNTPRGRKNALPTFSPPVHRLLAQVVCSQPQDWSACFLAMWNTFCAVIGATPRAAPPARRSEVPARTRPGARVVRFRVGGHEKALRGNVMGIGNSCAFVEPLESAGILMITSSVQALVASLSAKTVLLGREVPTRLLHRAEPPDRWWARRAAAAAITR</sequence>
<dbReference type="Pfam" id="PF04820">
    <property type="entry name" value="Trp_halogenase"/>
    <property type="match status" value="1"/>
</dbReference>
<protein>
    <submittedName>
        <fullName evidence="1">Uncharacterized protein</fullName>
    </submittedName>
</protein>
<dbReference type="KEGG" id="ssyi:EKG83_15715"/>
<reference evidence="2" key="1">
    <citation type="journal article" date="2021" name="Curr. Microbiol.">
        <title>Complete genome of nocamycin-producing strain Saccharothrix syringae NRRL B-16468 reveals the biosynthetic potential for secondary metabolites.</title>
        <authorList>
            <person name="Mo X."/>
            <person name="Yang S."/>
        </authorList>
    </citation>
    <scope>NUCLEOTIDE SEQUENCE [LARGE SCALE GENOMIC DNA]</scope>
    <source>
        <strain evidence="2">ATCC 51364 / DSM 43886 / JCM 6844 / KCTC 9398 / NBRC 14523 / NRRL B-16468 / INA 2240</strain>
    </source>
</reference>
<proteinExistence type="predicted"/>